<dbReference type="GO" id="GO:0031461">
    <property type="term" value="C:cullin-RING ubiquitin ligase complex"/>
    <property type="evidence" value="ECO:0007669"/>
    <property type="project" value="InterPro"/>
</dbReference>
<dbReference type="InterPro" id="IPR059120">
    <property type="entry name" value="Cullin-like_AB"/>
</dbReference>
<evidence type="ECO:0000256" key="1">
    <source>
        <dbReference type="ARBA" id="ARBA00006019"/>
    </source>
</evidence>
<dbReference type="STRING" id="312017.Q24DT3"/>
<dbReference type="InParanoid" id="Q24DT3"/>
<dbReference type="InterPro" id="IPR016157">
    <property type="entry name" value="Cullin_CS"/>
</dbReference>
<dbReference type="InterPro" id="IPR045093">
    <property type="entry name" value="Cullin"/>
</dbReference>
<dbReference type="Pfam" id="PF10557">
    <property type="entry name" value="Cullin_Nedd8"/>
    <property type="match status" value="1"/>
</dbReference>
<dbReference type="GeneID" id="7830365"/>
<comment type="similarity">
    <text evidence="1 3 4">Belongs to the cullin family.</text>
</comment>
<accession>Q24DT3</accession>
<dbReference type="InterPro" id="IPR036388">
    <property type="entry name" value="WH-like_DNA-bd_sf"/>
</dbReference>
<dbReference type="RefSeq" id="XP_001026152.1">
    <property type="nucleotide sequence ID" value="XM_001026152.1"/>
</dbReference>
<gene>
    <name evidence="6" type="ORF">TTHERM_00790540</name>
</gene>
<dbReference type="PANTHER" id="PTHR11932">
    <property type="entry name" value="CULLIN"/>
    <property type="match status" value="1"/>
</dbReference>
<dbReference type="SUPFAM" id="SSF46785">
    <property type="entry name" value="Winged helix' DNA-binding domain"/>
    <property type="match status" value="1"/>
</dbReference>
<dbReference type="GO" id="GO:0006511">
    <property type="term" value="P:ubiquitin-dependent protein catabolic process"/>
    <property type="evidence" value="ECO:0007669"/>
    <property type="project" value="InterPro"/>
</dbReference>
<dbReference type="SMART" id="SM00182">
    <property type="entry name" value="CULLIN"/>
    <property type="match status" value="1"/>
</dbReference>
<dbReference type="Gene3D" id="1.20.1310.10">
    <property type="entry name" value="Cullin Repeats"/>
    <property type="match status" value="4"/>
</dbReference>
<organism evidence="6 7">
    <name type="scientific">Tetrahymena thermophila (strain SB210)</name>
    <dbReference type="NCBI Taxonomy" id="312017"/>
    <lineage>
        <taxon>Eukaryota</taxon>
        <taxon>Sar</taxon>
        <taxon>Alveolata</taxon>
        <taxon>Ciliophora</taxon>
        <taxon>Intramacronucleata</taxon>
        <taxon>Oligohymenophorea</taxon>
        <taxon>Hymenostomatida</taxon>
        <taxon>Tetrahymenina</taxon>
        <taxon>Tetrahymenidae</taxon>
        <taxon>Tetrahymena</taxon>
    </lineage>
</organism>
<dbReference type="FunFam" id="1.10.10.10:FF:000050">
    <property type="entry name" value="Cullin 4B"/>
    <property type="match status" value="1"/>
</dbReference>
<dbReference type="PROSITE" id="PS50069">
    <property type="entry name" value="CULLIN_2"/>
    <property type="match status" value="1"/>
</dbReference>
<dbReference type="KEGG" id="tet:TTHERM_00790540"/>
<dbReference type="InterPro" id="IPR036317">
    <property type="entry name" value="Cullin_homology_sf"/>
</dbReference>
<dbReference type="eggNOG" id="KOG2167">
    <property type="taxonomic scope" value="Eukaryota"/>
</dbReference>
<dbReference type="Gene3D" id="1.10.10.10">
    <property type="entry name" value="Winged helix-like DNA-binding domain superfamily/Winged helix DNA-binding domain"/>
    <property type="match status" value="1"/>
</dbReference>
<dbReference type="InterPro" id="IPR001373">
    <property type="entry name" value="Cullin_N"/>
</dbReference>
<reference evidence="7" key="1">
    <citation type="journal article" date="2006" name="PLoS Biol.">
        <title>Macronuclear genome sequence of the ciliate Tetrahymena thermophila, a model eukaryote.</title>
        <authorList>
            <person name="Eisen J.A."/>
            <person name="Coyne R.S."/>
            <person name="Wu M."/>
            <person name="Wu D."/>
            <person name="Thiagarajan M."/>
            <person name="Wortman J.R."/>
            <person name="Badger J.H."/>
            <person name="Ren Q."/>
            <person name="Amedeo P."/>
            <person name="Jones K.M."/>
            <person name="Tallon L.J."/>
            <person name="Delcher A.L."/>
            <person name="Salzberg S.L."/>
            <person name="Silva J.C."/>
            <person name="Haas B.J."/>
            <person name="Majoros W.H."/>
            <person name="Farzad M."/>
            <person name="Carlton J.M."/>
            <person name="Smith R.K. Jr."/>
            <person name="Garg J."/>
            <person name="Pearlman R.E."/>
            <person name="Karrer K.M."/>
            <person name="Sun L."/>
            <person name="Manning G."/>
            <person name="Elde N.C."/>
            <person name="Turkewitz A.P."/>
            <person name="Asai D.J."/>
            <person name="Wilkes D.E."/>
            <person name="Wang Y."/>
            <person name="Cai H."/>
            <person name="Collins K."/>
            <person name="Stewart B.A."/>
            <person name="Lee S.R."/>
            <person name="Wilamowska K."/>
            <person name="Weinberg Z."/>
            <person name="Ruzzo W.L."/>
            <person name="Wloga D."/>
            <person name="Gaertig J."/>
            <person name="Frankel J."/>
            <person name="Tsao C.-C."/>
            <person name="Gorovsky M.A."/>
            <person name="Keeling P.J."/>
            <person name="Waller R.F."/>
            <person name="Patron N.J."/>
            <person name="Cherry J.M."/>
            <person name="Stover N.A."/>
            <person name="Krieger C.J."/>
            <person name="del Toro C."/>
            <person name="Ryder H.F."/>
            <person name="Williamson S.C."/>
            <person name="Barbeau R.A."/>
            <person name="Hamilton E.P."/>
            <person name="Orias E."/>
        </authorList>
    </citation>
    <scope>NUCLEOTIDE SEQUENCE [LARGE SCALE GENOMIC DNA]</scope>
    <source>
        <strain evidence="7">SB210</strain>
    </source>
</reference>
<keyword evidence="7" id="KW-1185">Reference proteome</keyword>
<dbReference type="Proteomes" id="UP000009168">
    <property type="component" value="Unassembled WGS sequence"/>
</dbReference>
<dbReference type="InterPro" id="IPR036390">
    <property type="entry name" value="WH_DNA-bd_sf"/>
</dbReference>
<protein>
    <submittedName>
        <fullName evidence="6">Cullin-4B protein</fullName>
    </submittedName>
</protein>
<evidence type="ECO:0000256" key="3">
    <source>
        <dbReference type="PROSITE-ProRule" id="PRU00330"/>
    </source>
</evidence>
<dbReference type="SMART" id="SM00884">
    <property type="entry name" value="Cullin_Nedd8"/>
    <property type="match status" value="1"/>
</dbReference>
<feature type="domain" description="Cullin family profile" evidence="5">
    <location>
        <begin position="374"/>
        <end position="605"/>
    </location>
</feature>
<dbReference type="HOGENOM" id="CLU_004747_7_2_1"/>
<dbReference type="PROSITE" id="PS01256">
    <property type="entry name" value="CULLIN_1"/>
    <property type="match status" value="1"/>
</dbReference>
<dbReference type="SUPFAM" id="SSF74788">
    <property type="entry name" value="Cullin repeat-like"/>
    <property type="match status" value="1"/>
</dbReference>
<evidence type="ECO:0000256" key="2">
    <source>
        <dbReference type="ARBA" id="ARBA00022843"/>
    </source>
</evidence>
<dbReference type="EMBL" id="GG662316">
    <property type="protein sequence ID" value="EAS05907.1"/>
    <property type="molecule type" value="Genomic_DNA"/>
</dbReference>
<dbReference type="AlphaFoldDB" id="Q24DT3"/>
<proteinExistence type="inferred from homology"/>
<dbReference type="InterPro" id="IPR019559">
    <property type="entry name" value="Cullin_neddylation_domain"/>
</dbReference>
<evidence type="ECO:0000313" key="7">
    <source>
        <dbReference type="Proteomes" id="UP000009168"/>
    </source>
</evidence>
<dbReference type="OMA" id="NYQEQTW"/>
<dbReference type="GO" id="GO:0031625">
    <property type="term" value="F:ubiquitin protein ligase binding"/>
    <property type="evidence" value="ECO:0007669"/>
    <property type="project" value="InterPro"/>
</dbReference>
<name>Q24DT3_TETTS</name>
<dbReference type="InterPro" id="IPR016159">
    <property type="entry name" value="Cullin_repeat-like_dom_sf"/>
</dbReference>
<keyword evidence="2" id="KW-0832">Ubl conjugation</keyword>
<evidence type="ECO:0000259" key="5">
    <source>
        <dbReference type="PROSITE" id="PS50069"/>
    </source>
</evidence>
<dbReference type="Pfam" id="PF26557">
    <property type="entry name" value="Cullin_AB"/>
    <property type="match status" value="1"/>
</dbReference>
<dbReference type="Pfam" id="PF00888">
    <property type="entry name" value="Cullin"/>
    <property type="match status" value="1"/>
</dbReference>
<dbReference type="SUPFAM" id="SSF75632">
    <property type="entry name" value="Cullin homology domain"/>
    <property type="match status" value="1"/>
</dbReference>
<sequence length="734" mass="87704">MQIEYPLTSQVSIPNSFSFDIEAEIEKPNQNYFEKNWLEIEQFLKSIYESEDINCYCFQHFYDMISSICDNEFDELLYKKLEEFYRLKFNVILNDIALQPEDFINKIEKEWIKINRCLIILSEIFKQFEGSYLYKTKTPSFDNFILKILSDQFNQEFNSLLDAIITSLLDTFRNIRDQNPYNHEQLKHLMGMIIKIGSYENQFKSHFFEQSNKYYLDLQQKHRANFDLRVYLQEIEHRLQQETGLIEAYLSKATGKILIDLIQKHLIAENLETIFSNGFDDLLNQRDYQNLQRLFHNMRNIDKLDFLKKNWNQYIRRKGEEIVNEENQDDITQHLLDFFHDLDIIIQKCFENTNLLKQAKNYALEHVLSIKVNTIAELTSKHIDTKLKKQNKTMQDHDQIEKDVDDALELFRYLPAKDIFEAFYNKRLARRLLMNLAYSYELERKVLDRLRSECGDQYTMKADEILKDVNESKQLNKDFNDYLSSQGLDYNKKNIFSCIVVSSSAWPMKNQQLPILFEPFDKFQKEFKKFYELKHKGVCINWQHETSTCDIQGNYNKEKYIFQVQLIQGLILLCFNLKNKLSYTEIHNLVQIDEEELKKNLVSLYAMKDTQKLLNKSGEAKRVDETDVFEVNEAYQSKKKLIKVNSIFKKETKEDVKETTDRVLTERGFVLDASIVKILKSKKNIYHQELMKELFNDLMLPINASEVKKRIEGLIDREYMKRDPENHSLYHYVA</sequence>
<dbReference type="OrthoDB" id="435621at2759"/>
<dbReference type="InterPro" id="IPR016158">
    <property type="entry name" value="Cullin_homology"/>
</dbReference>
<evidence type="ECO:0000313" key="6">
    <source>
        <dbReference type="EMBL" id="EAS05907.1"/>
    </source>
</evidence>
<evidence type="ECO:0000256" key="4">
    <source>
        <dbReference type="RuleBase" id="RU003829"/>
    </source>
</evidence>
<dbReference type="Gene3D" id="3.30.230.130">
    <property type="entry name" value="Cullin, Chain C, Domain 2"/>
    <property type="match status" value="1"/>
</dbReference>